<keyword evidence="1" id="KW-1133">Transmembrane helix</keyword>
<dbReference type="Proteomes" id="UP000463051">
    <property type="component" value="Unassembled WGS sequence"/>
</dbReference>
<proteinExistence type="predicted"/>
<evidence type="ECO:0000256" key="1">
    <source>
        <dbReference type="SAM" id="Phobius"/>
    </source>
</evidence>
<accession>A0A7X2L3C8</accession>
<name>A0A7X2L3C8_9BACL</name>
<keyword evidence="1" id="KW-0812">Transmembrane</keyword>
<evidence type="ECO:0000313" key="3">
    <source>
        <dbReference type="Proteomes" id="UP000463051"/>
    </source>
</evidence>
<protein>
    <submittedName>
        <fullName evidence="2">Uncharacterized protein</fullName>
    </submittedName>
</protein>
<dbReference type="AlphaFoldDB" id="A0A7X2L3C8"/>
<keyword evidence="1" id="KW-0472">Membrane</keyword>
<feature type="transmembrane region" description="Helical" evidence="1">
    <location>
        <begin position="60"/>
        <end position="79"/>
    </location>
</feature>
<sequence>MKRRTDEENHVMIGQTDWYAQAGKRPFREDGFTLALMTQIEQAATAGSIKTHKRFRVRKSFVFTALAMLLLLGTLIWPFREWRNGHLASSPLTPFQAAAPMPTVTPTATGKDYVPPIGSAEFEFSGKKYYMPLPLDRNKERAYAAETSAGIIWSPAPPVVNYTKPKYTHPTEPYTLYLSPKDQPELSAATALRVYTYPLYAGGAQSYYDLGTIYGVGDYALIITGTFTLGTNKRTEAELSLIDTRKVSASKVVVPRNLLTFDSSLSLYRSYLAIDKQNEELLLVNYTDNKKGGFDQHAKLYDLESGHIQQLDSVIRIDINGTVETVIYEVKGEKRTAEMGMKLGQQWYLDQFEQQ</sequence>
<comment type="caution">
    <text evidence="2">The sequence shown here is derived from an EMBL/GenBank/DDBJ whole genome shotgun (WGS) entry which is preliminary data.</text>
</comment>
<evidence type="ECO:0000313" key="2">
    <source>
        <dbReference type="EMBL" id="MRN55777.1"/>
    </source>
</evidence>
<dbReference type="RefSeq" id="WP_154121270.1">
    <property type="nucleotide sequence ID" value="NZ_WJXB01000010.1"/>
</dbReference>
<gene>
    <name evidence="2" type="ORF">GJB61_22600</name>
</gene>
<dbReference type="EMBL" id="WJXB01000010">
    <property type="protein sequence ID" value="MRN55777.1"/>
    <property type="molecule type" value="Genomic_DNA"/>
</dbReference>
<organism evidence="2 3">
    <name type="scientific">Paenibacillus monticola</name>
    <dbReference type="NCBI Taxonomy" id="2666075"/>
    <lineage>
        <taxon>Bacteria</taxon>
        <taxon>Bacillati</taxon>
        <taxon>Bacillota</taxon>
        <taxon>Bacilli</taxon>
        <taxon>Bacillales</taxon>
        <taxon>Paenibacillaceae</taxon>
        <taxon>Paenibacillus</taxon>
    </lineage>
</organism>
<keyword evidence="3" id="KW-1185">Reference proteome</keyword>
<reference evidence="2 3" key="1">
    <citation type="submission" date="2019-11" db="EMBL/GenBank/DDBJ databases">
        <title>Paenibacillus monticola sp. nov., a novel PGPR strain isolated from mountain sample in China.</title>
        <authorList>
            <person name="Zhao Q."/>
            <person name="Li H.-P."/>
            <person name="Zhang J.-L."/>
        </authorList>
    </citation>
    <scope>NUCLEOTIDE SEQUENCE [LARGE SCALE GENOMIC DNA]</scope>
    <source>
        <strain evidence="2 3">LC-T2</strain>
    </source>
</reference>